<feature type="region of interest" description="Disordered" evidence="1">
    <location>
        <begin position="121"/>
        <end position="164"/>
    </location>
</feature>
<dbReference type="EMBL" id="JTDF01003269">
    <property type="protein sequence ID" value="KAF8567924.1"/>
    <property type="molecule type" value="Genomic_DNA"/>
</dbReference>
<evidence type="ECO:0000313" key="2">
    <source>
        <dbReference type="EMBL" id="KAF8567924.1"/>
    </source>
</evidence>
<feature type="compositionally biased region" description="Polar residues" evidence="1">
    <location>
        <begin position="43"/>
        <end position="54"/>
    </location>
</feature>
<accession>A0A8T0DLU9</accession>
<feature type="region of interest" description="Disordered" evidence="1">
    <location>
        <begin position="43"/>
        <end position="64"/>
    </location>
</feature>
<evidence type="ECO:0000256" key="1">
    <source>
        <dbReference type="SAM" id="MobiDB-lite"/>
    </source>
</evidence>
<keyword evidence="3" id="KW-1185">Reference proteome</keyword>
<dbReference type="AlphaFoldDB" id="A0A8T0DLU9"/>
<sequence>MFLEAKLSKLQEQVHPLIHDLAIKPSCATNAEISTTNLQYYLMNSQSDNNPPTSQEDKANDTLKTDDLAVVDTFRVPKSPKYMGTGPKPLKLTLLRREMLDIVKTQWQRYRNLLPRELSISSSTRFNGPTDADKVNAKEPVEQCEITVPAKNDQSPTPEESASL</sequence>
<feature type="compositionally biased region" description="Basic and acidic residues" evidence="1">
    <location>
        <begin position="131"/>
        <end position="141"/>
    </location>
</feature>
<protein>
    <submittedName>
        <fullName evidence="2">Uncharacterized protein</fullName>
    </submittedName>
</protein>
<gene>
    <name evidence="2" type="ORF">P879_11513</name>
</gene>
<organism evidence="2 3">
    <name type="scientific">Paragonimus westermani</name>
    <dbReference type="NCBI Taxonomy" id="34504"/>
    <lineage>
        <taxon>Eukaryota</taxon>
        <taxon>Metazoa</taxon>
        <taxon>Spiralia</taxon>
        <taxon>Lophotrochozoa</taxon>
        <taxon>Platyhelminthes</taxon>
        <taxon>Trematoda</taxon>
        <taxon>Digenea</taxon>
        <taxon>Plagiorchiida</taxon>
        <taxon>Troglotremata</taxon>
        <taxon>Troglotrematidae</taxon>
        <taxon>Paragonimus</taxon>
    </lineage>
</organism>
<evidence type="ECO:0000313" key="3">
    <source>
        <dbReference type="Proteomes" id="UP000699462"/>
    </source>
</evidence>
<feature type="compositionally biased region" description="Basic and acidic residues" evidence="1">
    <location>
        <begin position="55"/>
        <end position="64"/>
    </location>
</feature>
<reference evidence="2 3" key="1">
    <citation type="submission" date="2019-07" db="EMBL/GenBank/DDBJ databases">
        <title>Annotation for the trematode Paragonimus westermani.</title>
        <authorList>
            <person name="Choi Y.-J."/>
        </authorList>
    </citation>
    <scope>NUCLEOTIDE SEQUENCE [LARGE SCALE GENOMIC DNA]</scope>
    <source>
        <strain evidence="2">180907_Pwestermani</strain>
    </source>
</reference>
<feature type="compositionally biased region" description="Polar residues" evidence="1">
    <location>
        <begin position="152"/>
        <end position="164"/>
    </location>
</feature>
<name>A0A8T0DLU9_9TREM</name>
<dbReference type="Proteomes" id="UP000699462">
    <property type="component" value="Unassembled WGS sequence"/>
</dbReference>
<comment type="caution">
    <text evidence="2">The sequence shown here is derived from an EMBL/GenBank/DDBJ whole genome shotgun (WGS) entry which is preliminary data.</text>
</comment>
<proteinExistence type="predicted"/>